<proteinExistence type="predicted"/>
<protein>
    <submittedName>
        <fullName evidence="2">Helix-turn-helix domain-containing protein</fullName>
    </submittedName>
</protein>
<dbReference type="SUPFAM" id="SSF46955">
    <property type="entry name" value="Putative DNA-binding domain"/>
    <property type="match status" value="1"/>
</dbReference>
<keyword evidence="3" id="KW-1185">Reference proteome</keyword>
<accession>A0A1I6YM77</accession>
<dbReference type="Pfam" id="PF12728">
    <property type="entry name" value="HTH_17"/>
    <property type="match status" value="1"/>
</dbReference>
<dbReference type="InterPro" id="IPR009061">
    <property type="entry name" value="DNA-bd_dom_put_sf"/>
</dbReference>
<name>A0A1I6YM77_9BACT</name>
<dbReference type="AlphaFoldDB" id="A0A1I6YM77"/>
<dbReference type="RefSeq" id="WP_091691640.1">
    <property type="nucleotide sequence ID" value="NZ_FPBF01000001.1"/>
</dbReference>
<evidence type="ECO:0000259" key="1">
    <source>
        <dbReference type="Pfam" id="PF12728"/>
    </source>
</evidence>
<feature type="domain" description="Helix-turn-helix" evidence="1">
    <location>
        <begin position="24"/>
        <end position="73"/>
    </location>
</feature>
<dbReference type="STRING" id="305507.SAMN04489724_1098"/>
<organism evidence="2 3">
    <name type="scientific">Algoriphagus locisalis</name>
    <dbReference type="NCBI Taxonomy" id="305507"/>
    <lineage>
        <taxon>Bacteria</taxon>
        <taxon>Pseudomonadati</taxon>
        <taxon>Bacteroidota</taxon>
        <taxon>Cytophagia</taxon>
        <taxon>Cytophagales</taxon>
        <taxon>Cyclobacteriaceae</taxon>
        <taxon>Algoriphagus</taxon>
    </lineage>
</organism>
<dbReference type="EMBL" id="FPBF01000001">
    <property type="protein sequence ID" value="SFT51545.1"/>
    <property type="molecule type" value="Genomic_DNA"/>
</dbReference>
<dbReference type="Proteomes" id="UP000199673">
    <property type="component" value="Unassembled WGS sequence"/>
</dbReference>
<evidence type="ECO:0000313" key="2">
    <source>
        <dbReference type="EMBL" id="SFT51545.1"/>
    </source>
</evidence>
<dbReference type="InterPro" id="IPR041657">
    <property type="entry name" value="HTH_17"/>
</dbReference>
<gene>
    <name evidence="2" type="ORF">SAMN04489724_1098</name>
</gene>
<evidence type="ECO:0000313" key="3">
    <source>
        <dbReference type="Proteomes" id="UP000199673"/>
    </source>
</evidence>
<reference evidence="3" key="1">
    <citation type="submission" date="2016-10" db="EMBL/GenBank/DDBJ databases">
        <authorList>
            <person name="Varghese N."/>
            <person name="Submissions S."/>
        </authorList>
    </citation>
    <scope>NUCLEOTIDE SEQUENCE [LARGE SCALE GENOMIC DNA]</scope>
    <source>
        <strain evidence="3">DSM 23445</strain>
    </source>
</reference>
<dbReference type="OrthoDB" id="597977at2"/>
<sequence length="92" mass="10949">MENEQILLKLNRIEKFMFGLKDILNPEELSEYTGFKVSYIYKLVSQSKIPYSKPNNGALFFDRKKIDDWLLQNPSKSEAELRKQALEYTRKK</sequence>